<feature type="non-terminal residue" evidence="1">
    <location>
        <position position="1"/>
    </location>
</feature>
<evidence type="ECO:0000313" key="2">
    <source>
        <dbReference type="Proteomes" id="UP000824890"/>
    </source>
</evidence>
<proteinExistence type="predicted"/>
<gene>
    <name evidence="1" type="ORF">HID58_095366</name>
</gene>
<reference evidence="1 2" key="1">
    <citation type="submission" date="2021-05" db="EMBL/GenBank/DDBJ databases">
        <title>Genome Assembly of Synthetic Allotetraploid Brassica napus Reveals Homoeologous Exchanges between Subgenomes.</title>
        <authorList>
            <person name="Davis J.T."/>
        </authorList>
    </citation>
    <scope>NUCLEOTIDE SEQUENCE [LARGE SCALE GENOMIC DNA]</scope>
    <source>
        <strain evidence="2">cv. Da-Ae</strain>
        <tissue evidence="1">Seedling</tissue>
    </source>
</reference>
<evidence type="ECO:0000313" key="1">
    <source>
        <dbReference type="EMBL" id="KAH0850639.1"/>
    </source>
</evidence>
<comment type="caution">
    <text evidence="1">The sequence shown here is derived from an EMBL/GenBank/DDBJ whole genome shotgun (WGS) entry which is preliminary data.</text>
</comment>
<sequence>QQKERRDGWESVGTGRPLEDCEIPKLKELVGSTGQQNWKPHRRKSSKEEIRATLCTNSLLAQVMIRKFENQMMIDD</sequence>
<dbReference type="EMBL" id="JAGKQM010002005">
    <property type="protein sequence ID" value="KAH0850639.1"/>
    <property type="molecule type" value="Genomic_DNA"/>
</dbReference>
<keyword evidence="2" id="KW-1185">Reference proteome</keyword>
<name>A0ABQ7X3W7_BRANA</name>
<accession>A0ABQ7X3W7</accession>
<protein>
    <submittedName>
        <fullName evidence="1">Uncharacterized protein</fullName>
    </submittedName>
</protein>
<organism evidence="1 2">
    <name type="scientific">Brassica napus</name>
    <name type="common">Rape</name>
    <dbReference type="NCBI Taxonomy" id="3708"/>
    <lineage>
        <taxon>Eukaryota</taxon>
        <taxon>Viridiplantae</taxon>
        <taxon>Streptophyta</taxon>
        <taxon>Embryophyta</taxon>
        <taxon>Tracheophyta</taxon>
        <taxon>Spermatophyta</taxon>
        <taxon>Magnoliopsida</taxon>
        <taxon>eudicotyledons</taxon>
        <taxon>Gunneridae</taxon>
        <taxon>Pentapetalae</taxon>
        <taxon>rosids</taxon>
        <taxon>malvids</taxon>
        <taxon>Brassicales</taxon>
        <taxon>Brassicaceae</taxon>
        <taxon>Brassiceae</taxon>
        <taxon>Brassica</taxon>
    </lineage>
</organism>
<dbReference type="Proteomes" id="UP000824890">
    <property type="component" value="Unassembled WGS sequence"/>
</dbReference>